<accession>A0A4U7B0Q3</accession>
<dbReference type="Proteomes" id="UP000308133">
    <property type="component" value="Unassembled WGS sequence"/>
</dbReference>
<gene>
    <name evidence="1" type="ORF">C1H76_4936</name>
</gene>
<reference evidence="1 2" key="1">
    <citation type="submission" date="2018-02" db="EMBL/GenBank/DDBJ databases">
        <title>Draft genome sequences of Elsinoe sp., causing black scab on jojoba.</title>
        <authorList>
            <person name="Stodart B."/>
            <person name="Jeffress S."/>
            <person name="Ash G."/>
            <person name="Arun Chinnappa K."/>
        </authorList>
    </citation>
    <scope>NUCLEOTIDE SEQUENCE [LARGE SCALE GENOMIC DNA]</scope>
    <source>
        <strain evidence="1 2">Hillstone_2</strain>
    </source>
</reference>
<evidence type="ECO:0000313" key="2">
    <source>
        <dbReference type="Proteomes" id="UP000308133"/>
    </source>
</evidence>
<evidence type="ECO:0000313" key="1">
    <source>
        <dbReference type="EMBL" id="TKX22901.1"/>
    </source>
</evidence>
<protein>
    <submittedName>
        <fullName evidence="1">Uncharacterized protein</fullName>
    </submittedName>
</protein>
<sequence length="192" mass="22162">MPILLAFVHQTPQFSFTTVNTCRCRCGIRQDVTSVKYHDVVDIDLELASEGTYRARLNSMFKAHQSTEEHLRCPNCGEMAILKVRVFERLPYRMVTGPKMTATASLKKVMKPVTTKARRHDGKDLMAVYHLGVIIVRKDRFQSQTFFKEGPMDEEVSLWTKYEGRSQPNLQHSLDETVMFGKEYEFVSAIYT</sequence>
<dbReference type="AlphaFoldDB" id="A0A4U7B0Q3"/>
<comment type="caution">
    <text evidence="1">The sequence shown here is derived from an EMBL/GenBank/DDBJ whole genome shotgun (WGS) entry which is preliminary data.</text>
</comment>
<organism evidence="1 2">
    <name type="scientific">Elsinoe australis</name>
    <dbReference type="NCBI Taxonomy" id="40998"/>
    <lineage>
        <taxon>Eukaryota</taxon>
        <taxon>Fungi</taxon>
        <taxon>Dikarya</taxon>
        <taxon>Ascomycota</taxon>
        <taxon>Pezizomycotina</taxon>
        <taxon>Dothideomycetes</taxon>
        <taxon>Dothideomycetidae</taxon>
        <taxon>Myriangiales</taxon>
        <taxon>Elsinoaceae</taxon>
        <taxon>Elsinoe</taxon>
    </lineage>
</organism>
<dbReference type="EMBL" id="PTQR01000060">
    <property type="protein sequence ID" value="TKX22901.1"/>
    <property type="molecule type" value="Genomic_DNA"/>
</dbReference>
<name>A0A4U7B0Q3_9PEZI</name>
<proteinExistence type="predicted"/>